<keyword evidence="5" id="KW-0106">Calcium</keyword>
<evidence type="ECO:0000256" key="1">
    <source>
        <dbReference type="ARBA" id="ARBA00001913"/>
    </source>
</evidence>
<dbReference type="PROSITE" id="PS00149">
    <property type="entry name" value="SULFATASE_2"/>
    <property type="match status" value="1"/>
</dbReference>
<organism evidence="9 10">
    <name type="scientific">Mus caroli</name>
    <name type="common">Ryukyu mouse</name>
    <name type="synonym">Ricefield mouse</name>
    <dbReference type="NCBI Taxonomy" id="10089"/>
    <lineage>
        <taxon>Eukaryota</taxon>
        <taxon>Metazoa</taxon>
        <taxon>Chordata</taxon>
        <taxon>Craniata</taxon>
        <taxon>Vertebrata</taxon>
        <taxon>Euteleostomi</taxon>
        <taxon>Mammalia</taxon>
        <taxon>Eutheria</taxon>
        <taxon>Euarchontoglires</taxon>
        <taxon>Glires</taxon>
        <taxon>Rodentia</taxon>
        <taxon>Myomorpha</taxon>
        <taxon>Muroidea</taxon>
        <taxon>Muridae</taxon>
        <taxon>Murinae</taxon>
        <taxon>Mus</taxon>
        <taxon>Mus</taxon>
    </lineage>
</organism>
<feature type="compositionally biased region" description="Pro residues" evidence="6">
    <location>
        <begin position="36"/>
        <end position="55"/>
    </location>
</feature>
<feature type="signal peptide" evidence="7">
    <location>
        <begin position="1"/>
        <end position="33"/>
    </location>
</feature>
<keyword evidence="3" id="KW-0479">Metal-binding</keyword>
<evidence type="ECO:0000259" key="8">
    <source>
        <dbReference type="Pfam" id="PF00884"/>
    </source>
</evidence>
<feature type="region of interest" description="Disordered" evidence="6">
    <location>
        <begin position="28"/>
        <end position="56"/>
    </location>
</feature>
<accession>A0A6P7QSN9</accession>
<dbReference type="PROSITE" id="PS00523">
    <property type="entry name" value="SULFATASE_1"/>
    <property type="match status" value="1"/>
</dbReference>
<sequence>MAAPGSDGPRPPARPGFLFALLLSLSLPRGSAPQRPGAPPPDPEATPLDPPPPRPNFLLIMADDLGLGDLGCYGNGTLRTPNIDRLARDGVRLAHHLAAEAVCTPSRAAFLTGRYPVRTGMTSGNGHRVLQWASGAGGLPPEELTFARVLQGRGYVTGLVGKWHLGLNCETSSDLCHHPQRHGFHHFLGLPLGLMGDCAVEGAEPGAWPGPSPSEKRAGLERRLRGAGVIDGRDLMPLLRGGAGRSAHEVLLHYCEVFLHAARLVQRERGKVWKVHFATPTFDPPGSGSCAGPDGGHDGGDGEEEAGAAPQARLCPCVGAAVTPHDPPLLYELTSDPGEARPLSPGAEPGLAAVVSRVRQEHDRVWRSLSQAKQQLGSLYVLPRPWLQPCCWGRGAGGGACACDLGPGGGAGAGDAGRDFL</sequence>
<protein>
    <submittedName>
        <fullName evidence="10">Arylsulfatase E-like</fullName>
    </submittedName>
</protein>
<keyword evidence="4" id="KW-0378">Hydrolase</keyword>
<dbReference type="Pfam" id="PF00884">
    <property type="entry name" value="Sulfatase"/>
    <property type="match status" value="1"/>
</dbReference>
<dbReference type="Pfam" id="PF14707">
    <property type="entry name" value="Sulfatase_C"/>
    <property type="match status" value="1"/>
</dbReference>
<dbReference type="InterPro" id="IPR050738">
    <property type="entry name" value="Sulfatase"/>
</dbReference>
<dbReference type="PANTHER" id="PTHR42693">
    <property type="entry name" value="ARYLSULFATASE FAMILY MEMBER"/>
    <property type="match status" value="1"/>
</dbReference>
<dbReference type="KEGG" id="mcal:110287979"/>
<dbReference type="InterPro" id="IPR024607">
    <property type="entry name" value="Sulfatase_CS"/>
</dbReference>
<dbReference type="Gene3D" id="3.40.720.10">
    <property type="entry name" value="Alkaline Phosphatase, subunit A"/>
    <property type="match status" value="1"/>
</dbReference>
<dbReference type="GO" id="GO:0004065">
    <property type="term" value="F:arylsulfatase activity"/>
    <property type="evidence" value="ECO:0007669"/>
    <property type="project" value="TreeGrafter"/>
</dbReference>
<evidence type="ECO:0000256" key="4">
    <source>
        <dbReference type="ARBA" id="ARBA00022801"/>
    </source>
</evidence>
<evidence type="ECO:0000313" key="9">
    <source>
        <dbReference type="Proteomes" id="UP000515126"/>
    </source>
</evidence>
<dbReference type="GeneID" id="110287979"/>
<gene>
    <name evidence="10" type="primary">LOC110287979</name>
</gene>
<dbReference type="SUPFAM" id="SSF53649">
    <property type="entry name" value="Alkaline phosphatase-like"/>
    <property type="match status" value="2"/>
</dbReference>
<comment type="similarity">
    <text evidence="2">Belongs to the sulfatase family.</text>
</comment>
<dbReference type="PANTHER" id="PTHR42693:SF48">
    <property type="entry name" value="ARYLSULFATASE L"/>
    <property type="match status" value="1"/>
</dbReference>
<feature type="chain" id="PRO_5028474576" evidence="7">
    <location>
        <begin position="34"/>
        <end position="421"/>
    </location>
</feature>
<evidence type="ECO:0000256" key="6">
    <source>
        <dbReference type="SAM" id="MobiDB-lite"/>
    </source>
</evidence>
<evidence type="ECO:0000256" key="5">
    <source>
        <dbReference type="ARBA" id="ARBA00022837"/>
    </source>
</evidence>
<evidence type="ECO:0000256" key="2">
    <source>
        <dbReference type="ARBA" id="ARBA00008779"/>
    </source>
</evidence>
<proteinExistence type="inferred from homology"/>
<dbReference type="InterPro" id="IPR000917">
    <property type="entry name" value="Sulfatase_N"/>
</dbReference>
<feature type="region of interest" description="Disordered" evidence="6">
    <location>
        <begin position="283"/>
        <end position="308"/>
    </location>
</feature>
<dbReference type="Gene3D" id="3.30.1120.10">
    <property type="match status" value="1"/>
</dbReference>
<dbReference type="Proteomes" id="UP000515126">
    <property type="component" value="Unplaced"/>
</dbReference>
<keyword evidence="9" id="KW-1185">Reference proteome</keyword>
<feature type="domain" description="Sulfatase N-terminal" evidence="8">
    <location>
        <begin position="55"/>
        <end position="191"/>
    </location>
</feature>
<evidence type="ECO:0000256" key="7">
    <source>
        <dbReference type="SAM" id="SignalP"/>
    </source>
</evidence>
<dbReference type="GO" id="GO:0046872">
    <property type="term" value="F:metal ion binding"/>
    <property type="evidence" value="ECO:0007669"/>
    <property type="project" value="UniProtKB-KW"/>
</dbReference>
<dbReference type="AlphaFoldDB" id="A0A6P7QSN9"/>
<keyword evidence="7" id="KW-0732">Signal</keyword>
<dbReference type="RefSeq" id="XP_029329644.1">
    <property type="nucleotide sequence ID" value="XM_029473784.1"/>
</dbReference>
<evidence type="ECO:0000256" key="3">
    <source>
        <dbReference type="ARBA" id="ARBA00022723"/>
    </source>
</evidence>
<name>A0A6P7QSN9_MUSCR</name>
<evidence type="ECO:0000313" key="10">
    <source>
        <dbReference type="RefSeq" id="XP_029329644.1"/>
    </source>
</evidence>
<comment type="cofactor">
    <cofactor evidence="1">
        <name>Ca(2+)</name>
        <dbReference type="ChEBI" id="CHEBI:29108"/>
    </cofactor>
</comment>
<dbReference type="InterPro" id="IPR017850">
    <property type="entry name" value="Alkaline_phosphatase_core_sf"/>
</dbReference>
<reference evidence="10" key="1">
    <citation type="submission" date="2025-08" db="UniProtKB">
        <authorList>
            <consortium name="RefSeq"/>
        </authorList>
    </citation>
    <scope>IDENTIFICATION</scope>
</reference>